<accession>A0A915U3P9</accession>
<dbReference type="PANTHER" id="PTHR43583:SF1">
    <property type="entry name" value="2-IMINOACETATE SYNTHASE"/>
    <property type="match status" value="1"/>
</dbReference>
<dbReference type="GO" id="GO:0009228">
    <property type="term" value="P:thiamine biosynthetic process"/>
    <property type="evidence" value="ECO:0007669"/>
    <property type="project" value="InterPro"/>
</dbReference>
<keyword evidence="5" id="KW-0408">Iron</keyword>
<evidence type="ECO:0000256" key="3">
    <source>
        <dbReference type="ARBA" id="ARBA00022691"/>
    </source>
</evidence>
<dbReference type="NCBIfam" id="TIGR02351">
    <property type="entry name" value="thiH"/>
    <property type="match status" value="1"/>
</dbReference>
<dbReference type="InterPro" id="IPR013785">
    <property type="entry name" value="Aldolase_TIM"/>
</dbReference>
<dbReference type="InterPro" id="IPR012726">
    <property type="entry name" value="ThiH"/>
</dbReference>
<dbReference type="PROSITE" id="PS51918">
    <property type="entry name" value="RADICAL_SAM"/>
    <property type="match status" value="1"/>
</dbReference>
<evidence type="ECO:0000259" key="8">
    <source>
        <dbReference type="PROSITE" id="PS51918"/>
    </source>
</evidence>
<evidence type="ECO:0000256" key="5">
    <source>
        <dbReference type="ARBA" id="ARBA00023004"/>
    </source>
</evidence>
<dbReference type="GO" id="GO:0005506">
    <property type="term" value="F:iron ion binding"/>
    <property type="evidence" value="ECO:0007669"/>
    <property type="project" value="InterPro"/>
</dbReference>
<feature type="domain" description="Radical SAM core" evidence="8">
    <location>
        <begin position="77"/>
        <end position="312"/>
    </location>
</feature>
<organism evidence="9 10">
    <name type="scientific">Desulfolithobacter dissulfuricans</name>
    <dbReference type="NCBI Taxonomy" id="2795293"/>
    <lineage>
        <taxon>Bacteria</taxon>
        <taxon>Pseudomonadati</taxon>
        <taxon>Thermodesulfobacteriota</taxon>
        <taxon>Desulfobulbia</taxon>
        <taxon>Desulfobulbales</taxon>
        <taxon>Desulfobulbaceae</taxon>
        <taxon>Desulfolithobacter</taxon>
    </lineage>
</organism>
<evidence type="ECO:0000313" key="9">
    <source>
        <dbReference type="EMBL" id="BCO10052.1"/>
    </source>
</evidence>
<name>A0A915U3P9_9BACT</name>
<evidence type="ECO:0000256" key="4">
    <source>
        <dbReference type="ARBA" id="ARBA00022723"/>
    </source>
</evidence>
<dbReference type="GO" id="GO:0003824">
    <property type="term" value="F:catalytic activity"/>
    <property type="evidence" value="ECO:0007669"/>
    <property type="project" value="InterPro"/>
</dbReference>
<dbReference type="InterPro" id="IPR058240">
    <property type="entry name" value="rSAM_sf"/>
</dbReference>
<keyword evidence="4" id="KW-0479">Metal-binding</keyword>
<evidence type="ECO:0000313" key="10">
    <source>
        <dbReference type="Proteomes" id="UP001063350"/>
    </source>
</evidence>
<feature type="region of interest" description="Disordered" evidence="7">
    <location>
        <begin position="327"/>
        <end position="350"/>
    </location>
</feature>
<dbReference type="SMART" id="SM00876">
    <property type="entry name" value="BATS"/>
    <property type="match status" value="1"/>
</dbReference>
<dbReference type="SFLD" id="SFLDS00029">
    <property type="entry name" value="Radical_SAM"/>
    <property type="match status" value="1"/>
</dbReference>
<gene>
    <name evidence="9" type="primary">thiH</name>
    <name evidence="9" type="ORF">GF1_24280</name>
</gene>
<evidence type="ECO:0000256" key="6">
    <source>
        <dbReference type="ARBA" id="ARBA00023014"/>
    </source>
</evidence>
<dbReference type="AlphaFoldDB" id="A0A915U3P9"/>
<sequence length="394" mass="43921">MNLMTAPSSPQTRFTVPDFATLKGLVSQATVDDVQAALRREHLRIEDLAALLSPAAETMLPLLAAESRRITTLRFGRTTQIYAPLYLSNLCTNRCAYCGFSADNRIARRKLSLEEAEAEAEILRKRGFQHILLVSGEAPAALGVDYLEAIALRLRDRFAALSIEVQPLNTEEYARLFAAGITAVAVYQETYDRRVYDKVHLSGRKCDYDYRLETPARAAAAGMREVGIGALLGLADWRCEGLALGLHLAWLRKHFWKTNFTVSFPRLRPAAGSFEPLVHVTEAHLSQLIFALRIFDPDVGLILSTREEERYRDGMLGLGPTRYSAGSCTAPGGYSQDEEKGDHHDGEQFSVGDHRSIGEVCAAIRRKGFDPVCKDWDREFQHLEDQEPVPVPAE</sequence>
<dbReference type="SFLD" id="SFLDG01060">
    <property type="entry name" value="BATS_domain_containing"/>
    <property type="match status" value="1"/>
</dbReference>
<dbReference type="Proteomes" id="UP001063350">
    <property type="component" value="Chromosome"/>
</dbReference>
<dbReference type="Pfam" id="PF06968">
    <property type="entry name" value="BATS"/>
    <property type="match status" value="1"/>
</dbReference>
<keyword evidence="6" id="KW-0411">Iron-sulfur</keyword>
<dbReference type="PANTHER" id="PTHR43583">
    <property type="entry name" value="2-IMINOACETATE SYNTHASE"/>
    <property type="match status" value="1"/>
</dbReference>
<dbReference type="InterPro" id="IPR007197">
    <property type="entry name" value="rSAM"/>
</dbReference>
<dbReference type="CDD" id="cd01335">
    <property type="entry name" value="Radical_SAM"/>
    <property type="match status" value="1"/>
</dbReference>
<dbReference type="SFLD" id="SFLDF00301">
    <property type="entry name" value="2-iminoacetate_synthase_(ThiH)"/>
    <property type="match status" value="1"/>
</dbReference>
<dbReference type="Pfam" id="PF04055">
    <property type="entry name" value="Radical_SAM"/>
    <property type="match status" value="1"/>
</dbReference>
<dbReference type="EMBL" id="AP024233">
    <property type="protein sequence ID" value="BCO10052.1"/>
    <property type="molecule type" value="Genomic_DNA"/>
</dbReference>
<dbReference type="InterPro" id="IPR010722">
    <property type="entry name" value="BATS_dom"/>
</dbReference>
<evidence type="ECO:0000256" key="1">
    <source>
        <dbReference type="ARBA" id="ARBA00001966"/>
    </source>
</evidence>
<evidence type="ECO:0000256" key="2">
    <source>
        <dbReference type="ARBA" id="ARBA00022485"/>
    </source>
</evidence>
<keyword evidence="2" id="KW-0004">4Fe-4S</keyword>
<keyword evidence="10" id="KW-1185">Reference proteome</keyword>
<dbReference type="SFLD" id="SFLDG01081">
    <property type="entry name" value="cleavage_of_the_Ca-Cb_bond_in"/>
    <property type="match status" value="1"/>
</dbReference>
<keyword evidence="3" id="KW-0949">S-adenosyl-L-methionine</keyword>
<dbReference type="GO" id="GO:0051539">
    <property type="term" value="F:4 iron, 4 sulfur cluster binding"/>
    <property type="evidence" value="ECO:0007669"/>
    <property type="project" value="UniProtKB-KW"/>
</dbReference>
<dbReference type="KEGG" id="ddu:GF1_24280"/>
<evidence type="ECO:0000256" key="7">
    <source>
        <dbReference type="SAM" id="MobiDB-lite"/>
    </source>
</evidence>
<dbReference type="Gene3D" id="3.20.20.70">
    <property type="entry name" value="Aldolase class I"/>
    <property type="match status" value="1"/>
</dbReference>
<reference evidence="9" key="1">
    <citation type="submission" date="2020-12" db="EMBL/GenBank/DDBJ databases">
        <title>Desulfobium dissulfuricans gen. nov., sp. nov., a novel mesophilic, sulfate-reducing bacterium isolated from a deep-sea hydrothermal vent.</title>
        <authorList>
            <person name="Hashimoto Y."/>
            <person name="Tame A."/>
            <person name="Sawayama S."/>
            <person name="Miyazaki J."/>
            <person name="Takai K."/>
            <person name="Nakagawa S."/>
        </authorList>
    </citation>
    <scope>NUCLEOTIDE SEQUENCE</scope>
    <source>
        <strain evidence="9">GF1</strain>
    </source>
</reference>
<feature type="compositionally biased region" description="Basic and acidic residues" evidence="7">
    <location>
        <begin position="337"/>
        <end position="350"/>
    </location>
</feature>
<protein>
    <submittedName>
        <fullName evidence="9">Thiamine biosynthesis protein ThiH</fullName>
    </submittedName>
</protein>
<proteinExistence type="predicted"/>
<dbReference type="InterPro" id="IPR034428">
    <property type="entry name" value="ThiH/NoCL/HydG-like"/>
</dbReference>
<dbReference type="SUPFAM" id="SSF102114">
    <property type="entry name" value="Radical SAM enzymes"/>
    <property type="match status" value="1"/>
</dbReference>
<comment type="cofactor">
    <cofactor evidence="1">
        <name>[4Fe-4S] cluster</name>
        <dbReference type="ChEBI" id="CHEBI:49883"/>
    </cofactor>
</comment>